<gene>
    <name evidence="1" type="ORF">CSSPTR1EN2_LOCUS6169</name>
</gene>
<evidence type="ECO:0000313" key="2">
    <source>
        <dbReference type="Proteomes" id="UP001497512"/>
    </source>
</evidence>
<organism evidence="1 2">
    <name type="scientific">Sphagnum troendelagicum</name>
    <dbReference type="NCBI Taxonomy" id="128251"/>
    <lineage>
        <taxon>Eukaryota</taxon>
        <taxon>Viridiplantae</taxon>
        <taxon>Streptophyta</taxon>
        <taxon>Embryophyta</taxon>
        <taxon>Bryophyta</taxon>
        <taxon>Sphagnophytina</taxon>
        <taxon>Sphagnopsida</taxon>
        <taxon>Sphagnales</taxon>
        <taxon>Sphagnaceae</taxon>
        <taxon>Sphagnum</taxon>
    </lineage>
</organism>
<dbReference type="EMBL" id="OZ019905">
    <property type="protein sequence ID" value="CAK9201962.1"/>
    <property type="molecule type" value="Genomic_DNA"/>
</dbReference>
<protein>
    <recommendedName>
        <fullName evidence="3">NADH dehydrogenase subunit 6</fullName>
    </recommendedName>
</protein>
<keyword evidence="2" id="KW-1185">Reference proteome</keyword>
<dbReference type="Proteomes" id="UP001497512">
    <property type="component" value="Chromosome 13"/>
</dbReference>
<reference evidence="1" key="1">
    <citation type="submission" date="2024-02" db="EMBL/GenBank/DDBJ databases">
        <authorList>
            <consortium name="ELIXIR-Norway"/>
            <consortium name="Elixir Norway"/>
        </authorList>
    </citation>
    <scope>NUCLEOTIDE SEQUENCE</scope>
</reference>
<name>A0ABP0TQ09_9BRYO</name>
<evidence type="ECO:0000313" key="1">
    <source>
        <dbReference type="EMBL" id="CAK9201962.1"/>
    </source>
</evidence>
<evidence type="ECO:0008006" key="3">
    <source>
        <dbReference type="Google" id="ProtNLM"/>
    </source>
</evidence>
<sequence>MNTLPAIVAASFGVATRTVTMAGPTLGDPPTPAATSSGVVARTVAMAGLLAHSHHTVNVLLAAKSWSDNRSSAHPLHEL</sequence>
<accession>A0ABP0TQ09</accession>
<proteinExistence type="predicted"/>